<organism evidence="1 2">
    <name type="scientific">Bacterioplanoides pacificum</name>
    <dbReference type="NCBI Taxonomy" id="1171596"/>
    <lineage>
        <taxon>Bacteria</taxon>
        <taxon>Pseudomonadati</taxon>
        <taxon>Pseudomonadota</taxon>
        <taxon>Gammaproteobacteria</taxon>
        <taxon>Oceanospirillales</taxon>
        <taxon>Oceanospirillaceae</taxon>
        <taxon>Bacterioplanoides</taxon>
    </lineage>
</organism>
<dbReference type="EMBL" id="JBHRYB010000013">
    <property type="protein sequence ID" value="MFC3681164.1"/>
    <property type="molecule type" value="Genomic_DNA"/>
</dbReference>
<name>A0ABV7VUC9_9GAMM</name>
<reference evidence="2" key="1">
    <citation type="journal article" date="2019" name="Int. J. Syst. Evol. Microbiol.">
        <title>The Global Catalogue of Microorganisms (GCM) 10K type strain sequencing project: providing services to taxonomists for standard genome sequencing and annotation.</title>
        <authorList>
            <consortium name="The Broad Institute Genomics Platform"/>
            <consortium name="The Broad Institute Genome Sequencing Center for Infectious Disease"/>
            <person name="Wu L."/>
            <person name="Ma J."/>
        </authorList>
    </citation>
    <scope>NUCLEOTIDE SEQUENCE [LARGE SCALE GENOMIC DNA]</scope>
    <source>
        <strain evidence="2">KCTC 42424</strain>
    </source>
</reference>
<gene>
    <name evidence="1" type="ORF">ACFOMG_13750</name>
</gene>
<accession>A0ABV7VUC9</accession>
<sequence>MVELAGKALSLSYLPATEDDEAVIASRLPEPDENGEINPEYIPDTLPGYLINRIGEFKIGGDVVKTTTAMAMGTELLTETGYWEPGRGWNTSRNEPIAGEYQAYALDLQGVS</sequence>
<evidence type="ECO:0000313" key="1">
    <source>
        <dbReference type="EMBL" id="MFC3681164.1"/>
    </source>
</evidence>
<proteinExistence type="predicted"/>
<dbReference type="Proteomes" id="UP001595722">
    <property type="component" value="Unassembled WGS sequence"/>
</dbReference>
<dbReference type="RefSeq" id="WP_376867405.1">
    <property type="nucleotide sequence ID" value="NZ_JBHRYB010000013.1"/>
</dbReference>
<evidence type="ECO:0000313" key="2">
    <source>
        <dbReference type="Proteomes" id="UP001595722"/>
    </source>
</evidence>
<protein>
    <submittedName>
        <fullName evidence="1">Uncharacterized protein</fullName>
    </submittedName>
</protein>
<keyword evidence="2" id="KW-1185">Reference proteome</keyword>
<comment type="caution">
    <text evidence="1">The sequence shown here is derived from an EMBL/GenBank/DDBJ whole genome shotgun (WGS) entry which is preliminary data.</text>
</comment>